<evidence type="ECO:0000256" key="2">
    <source>
        <dbReference type="ARBA" id="ARBA00023239"/>
    </source>
</evidence>
<keyword evidence="3" id="KW-0704">Schiff base</keyword>
<dbReference type="SUPFAM" id="SSF51569">
    <property type="entry name" value="Aldolase"/>
    <property type="match status" value="1"/>
</dbReference>
<keyword evidence="7" id="KW-1185">Reference proteome</keyword>
<evidence type="ECO:0000256" key="3">
    <source>
        <dbReference type="ARBA" id="ARBA00023270"/>
    </source>
</evidence>
<dbReference type="AlphaFoldDB" id="I0IRF3"/>
<dbReference type="HOGENOM" id="CLU_057069_2_2_0"/>
<dbReference type="Proteomes" id="UP000007382">
    <property type="component" value="Chromosome"/>
</dbReference>
<dbReference type="SMART" id="SM01133">
    <property type="entry name" value="DeoC"/>
    <property type="match status" value="1"/>
</dbReference>
<sequence length="305" mass="33329">MMKLSIPLDVPRGAARRRYEENYRLMTKETGRLFLMAGDQKVEHLNDDFVGAAVAADDSSPEHLFKIAQSAPVGCFAGQMGLIARYGMDYRDIPYLIKLNSKTHLVKKDQKDPVSLQWQETSQVEQFVRHAGVRVVALGYTLYPGSEYEPAMLSEASRLIFEAHQMGLVFVLWVYPRGRSVGNENDAHLIAGGAGVGACLGADFIKINPPVDPSGQMDGMLLREAVAAAGRSQVVCAGGAETTVPSFLKRLYDQIHLGGTSGCATGRNVHQRSFEEAIRFCRAIHAIAVLDQSVEEALALYNKGS</sequence>
<keyword evidence="2" id="KW-0456">Lyase</keyword>
<comment type="similarity">
    <text evidence="4">Belongs to the DeoC/FbaB aldolase family. FbaB subfamily.</text>
</comment>
<dbReference type="PATRIC" id="fig|1162668.3.peg.2582"/>
<evidence type="ECO:0000256" key="5">
    <source>
        <dbReference type="PIRSR" id="PIRSR038992-1"/>
    </source>
</evidence>
<dbReference type="PIRSF" id="PIRSF038992">
    <property type="entry name" value="Aldolase_Ia"/>
    <property type="match status" value="1"/>
</dbReference>
<protein>
    <recommendedName>
        <fullName evidence="1">fructose-bisphosphate aldolase</fullName>
        <ecNumber evidence="1">4.1.2.13</ecNumber>
    </recommendedName>
</protein>
<dbReference type="Gene3D" id="3.20.20.70">
    <property type="entry name" value="Aldolase class I"/>
    <property type="match status" value="1"/>
</dbReference>
<dbReference type="GO" id="GO:0006096">
    <property type="term" value="P:glycolytic process"/>
    <property type="evidence" value="ECO:0007669"/>
    <property type="project" value="UniProtKB-KW"/>
</dbReference>
<dbReference type="STRING" id="1162668.LFE_2179"/>
<accession>I0IRF3</accession>
<evidence type="ECO:0000256" key="1">
    <source>
        <dbReference type="ARBA" id="ARBA00013068"/>
    </source>
</evidence>
<dbReference type="InterPro" id="IPR013785">
    <property type="entry name" value="Aldolase_TIM"/>
</dbReference>
<feature type="active site" description="Schiff-base intermediate with dihydroxyacetone-P" evidence="5">
    <location>
        <position position="206"/>
    </location>
</feature>
<dbReference type="OrthoDB" id="9771504at2"/>
<dbReference type="NCBIfam" id="NF005321">
    <property type="entry name" value="PRK06852.1"/>
    <property type="match status" value="1"/>
</dbReference>
<dbReference type="InterPro" id="IPR050456">
    <property type="entry name" value="DeoC/FbaB_aldolase"/>
</dbReference>
<dbReference type="PANTHER" id="PTHR47916:SF4">
    <property type="entry name" value="FRUCTOSE-BISPHOSPHATE ALDOLASE CLASS 1"/>
    <property type="match status" value="1"/>
</dbReference>
<dbReference type="KEGG" id="lfc:LFE_2179"/>
<dbReference type="Pfam" id="PF01791">
    <property type="entry name" value="DeoC"/>
    <property type="match status" value="1"/>
</dbReference>
<dbReference type="EC" id="4.1.2.13" evidence="1"/>
<dbReference type="PANTHER" id="PTHR47916">
    <property type="entry name" value="FRUCTOSE-BISPHOSPHATE ALDOLASE CLASS 1"/>
    <property type="match status" value="1"/>
</dbReference>
<evidence type="ECO:0000313" key="6">
    <source>
        <dbReference type="EMBL" id="BAM07852.1"/>
    </source>
</evidence>
<name>I0IRF3_LEPFC</name>
<evidence type="ECO:0000313" key="7">
    <source>
        <dbReference type="Proteomes" id="UP000007382"/>
    </source>
</evidence>
<gene>
    <name evidence="6" type="ordered locus">LFE_2179</name>
</gene>
<reference evidence="7" key="2">
    <citation type="submission" date="2012-03" db="EMBL/GenBank/DDBJ databases">
        <title>The complete genome sequence of the pioneer microbe on fresh volcanic deposit, Leptospirillum ferrooxidans strain C2-3.</title>
        <authorList>
            <person name="Fujimura R."/>
            <person name="Sato Y."/>
            <person name="Nishizawa T."/>
            <person name="Nanba K."/>
            <person name="Oshima K."/>
            <person name="Hattori M."/>
            <person name="Kamijo T."/>
            <person name="Ohta H."/>
        </authorList>
    </citation>
    <scope>NUCLEOTIDE SEQUENCE [LARGE SCALE GENOMIC DNA]</scope>
    <source>
        <strain evidence="7">C2-3</strain>
    </source>
</reference>
<dbReference type="InterPro" id="IPR002915">
    <property type="entry name" value="DeoC/FbaB/LacD_aldolase"/>
</dbReference>
<dbReference type="eggNOG" id="COG1830">
    <property type="taxonomic scope" value="Bacteria"/>
</dbReference>
<reference evidence="6 7" key="1">
    <citation type="journal article" date="2012" name="J. Bacteriol.">
        <title>Complete Genome Sequence of Leptospirillum ferrooxidans Strain C2-3, Isolated from a Fresh Volcanic Ash Deposit on the Island of Miyake, Japan.</title>
        <authorList>
            <person name="Fujimura R."/>
            <person name="Sato Y."/>
            <person name="Nishizawa T."/>
            <person name="Oshima K."/>
            <person name="Kim S.-W."/>
            <person name="Hattori M."/>
            <person name="Kamijo T."/>
            <person name="Ohta H."/>
        </authorList>
    </citation>
    <scope>NUCLEOTIDE SEQUENCE [LARGE SCALE GENOMIC DNA]</scope>
    <source>
        <strain evidence="6 7">C2-3</strain>
    </source>
</reference>
<dbReference type="GO" id="GO:0004332">
    <property type="term" value="F:fructose-bisphosphate aldolase activity"/>
    <property type="evidence" value="ECO:0007669"/>
    <property type="project" value="UniProtKB-EC"/>
</dbReference>
<evidence type="ECO:0000256" key="4">
    <source>
        <dbReference type="ARBA" id="ARBA00049653"/>
    </source>
</evidence>
<dbReference type="InterPro" id="IPR041720">
    <property type="entry name" value="FbaB-like"/>
</dbReference>
<dbReference type="EMBL" id="AP012342">
    <property type="protein sequence ID" value="BAM07852.1"/>
    <property type="molecule type" value="Genomic_DNA"/>
</dbReference>
<organism evidence="6 7">
    <name type="scientific">Leptospirillum ferrooxidans (strain C2-3)</name>
    <dbReference type="NCBI Taxonomy" id="1162668"/>
    <lineage>
        <taxon>Bacteria</taxon>
        <taxon>Pseudomonadati</taxon>
        <taxon>Nitrospirota</taxon>
        <taxon>Nitrospiria</taxon>
        <taxon>Nitrospirales</taxon>
        <taxon>Nitrospiraceae</taxon>
        <taxon>Leptospirillum</taxon>
    </lineage>
</organism>
<feature type="active site" description="Proton donor" evidence="5">
    <location>
        <position position="175"/>
    </location>
</feature>
<dbReference type="RefSeq" id="WP_014450335.1">
    <property type="nucleotide sequence ID" value="NC_017094.1"/>
</dbReference>
<proteinExistence type="inferred from homology"/>